<organism evidence="2 3">
    <name type="scientific">Purpureocillium lilacinum</name>
    <name type="common">Paecilomyces lilacinus</name>
    <dbReference type="NCBI Taxonomy" id="33203"/>
    <lineage>
        <taxon>Eukaryota</taxon>
        <taxon>Fungi</taxon>
        <taxon>Dikarya</taxon>
        <taxon>Ascomycota</taxon>
        <taxon>Pezizomycotina</taxon>
        <taxon>Sordariomycetes</taxon>
        <taxon>Hypocreomycetidae</taxon>
        <taxon>Hypocreales</taxon>
        <taxon>Ophiocordycipitaceae</taxon>
        <taxon>Purpureocillium</taxon>
    </lineage>
</organism>
<reference evidence="2 3" key="1">
    <citation type="journal article" date="2024" name="Microbiol. Resour. Announc.">
        <title>Genome annotations for the ascomycete fungi Trichoderma harzianum, Trichoderma aggressivum, and Purpureocillium lilacinum.</title>
        <authorList>
            <person name="Beijen E.P.W."/>
            <person name="Ohm R.A."/>
        </authorList>
    </citation>
    <scope>NUCLEOTIDE SEQUENCE [LARGE SCALE GENOMIC DNA]</scope>
    <source>
        <strain evidence="2 3">CBS 150709</strain>
    </source>
</reference>
<evidence type="ECO:0000256" key="1">
    <source>
        <dbReference type="SAM" id="MobiDB-lite"/>
    </source>
</evidence>
<dbReference type="EMBL" id="JAWRVI010000011">
    <property type="protein sequence ID" value="KAK4091667.1"/>
    <property type="molecule type" value="Genomic_DNA"/>
</dbReference>
<proteinExistence type="predicted"/>
<accession>A0ABR0C5U3</accession>
<name>A0ABR0C5U3_PURLI</name>
<feature type="region of interest" description="Disordered" evidence="1">
    <location>
        <begin position="201"/>
        <end position="222"/>
    </location>
</feature>
<evidence type="ECO:0000313" key="2">
    <source>
        <dbReference type="EMBL" id="KAK4091667.1"/>
    </source>
</evidence>
<comment type="caution">
    <text evidence="2">The sequence shown here is derived from an EMBL/GenBank/DDBJ whole genome shotgun (WGS) entry which is preliminary data.</text>
</comment>
<protein>
    <submittedName>
        <fullName evidence="2">Uncharacterized protein</fullName>
    </submittedName>
</protein>
<dbReference type="Proteomes" id="UP001287286">
    <property type="component" value="Unassembled WGS sequence"/>
</dbReference>
<gene>
    <name evidence="2" type="ORF">Purlil1_4097</name>
</gene>
<evidence type="ECO:0000313" key="3">
    <source>
        <dbReference type="Proteomes" id="UP001287286"/>
    </source>
</evidence>
<feature type="region of interest" description="Disordered" evidence="1">
    <location>
        <begin position="124"/>
        <end position="153"/>
    </location>
</feature>
<sequence>MDQGSLARGEAEAGTCASGDGLDRDEGRRVCHEDPRIYSGPPLDPLAARYSSREPGLAETKPSTWCVRTSPARGGMTSSQGPSPVAIGVASAAPLRSPHLGAVTAPAPGERAGSKDVSLCAAATRSPTLGRTRPGPSPERQRPASVKSGSLAPERATAWGPWETQNTPAWFLQARSLHHTLCALFIWMRSNAAVADPVPLQQQQHVPSPVAQAEPPPGSSREARQSVKICEAICPGCQGWLLCLDKVAQDRISGRPS</sequence>
<feature type="compositionally biased region" description="Basic and acidic residues" evidence="1">
    <location>
        <begin position="21"/>
        <end position="36"/>
    </location>
</feature>
<keyword evidence="3" id="KW-1185">Reference proteome</keyword>
<feature type="region of interest" description="Disordered" evidence="1">
    <location>
        <begin position="1"/>
        <end position="85"/>
    </location>
</feature>